<protein>
    <submittedName>
        <fullName evidence="4">Thioesterase/thiol ester dehydrase-isomerase</fullName>
    </submittedName>
</protein>
<dbReference type="PANTHER" id="PTHR31793:SF27">
    <property type="entry name" value="NOVEL THIOESTERASE SUPERFAMILY DOMAIN AND SAPOSIN A-TYPE DOMAIN CONTAINING PROTEIN (0610012H03RIK)"/>
    <property type="match status" value="1"/>
</dbReference>
<dbReference type="Pfam" id="PF03061">
    <property type="entry name" value="4HBT"/>
    <property type="match status" value="1"/>
</dbReference>
<dbReference type="AlphaFoldDB" id="A0A139A0N2"/>
<evidence type="ECO:0000313" key="5">
    <source>
        <dbReference type="Proteomes" id="UP000070544"/>
    </source>
</evidence>
<gene>
    <name evidence="4" type="ORF">M427DRAFT_62525</name>
</gene>
<dbReference type="CDD" id="cd00586">
    <property type="entry name" value="4HBT"/>
    <property type="match status" value="1"/>
</dbReference>
<dbReference type="EMBL" id="KQ965830">
    <property type="protein sequence ID" value="KXS10330.1"/>
    <property type="molecule type" value="Genomic_DNA"/>
</dbReference>
<dbReference type="STRING" id="1344416.A0A139A0N2"/>
<organism evidence="4 5">
    <name type="scientific">Gonapodya prolifera (strain JEL478)</name>
    <name type="common">Monoblepharis prolifera</name>
    <dbReference type="NCBI Taxonomy" id="1344416"/>
    <lineage>
        <taxon>Eukaryota</taxon>
        <taxon>Fungi</taxon>
        <taxon>Fungi incertae sedis</taxon>
        <taxon>Chytridiomycota</taxon>
        <taxon>Chytridiomycota incertae sedis</taxon>
        <taxon>Monoblepharidomycetes</taxon>
        <taxon>Monoblepharidales</taxon>
        <taxon>Gonapodyaceae</taxon>
        <taxon>Gonapodya</taxon>
    </lineage>
</organism>
<name>A0A139A0N2_GONPJ</name>
<sequence length="209" mass="23787">MSSTSSHHKKEPRKDPEWFHRGYYKYWMDIQTRWMDNDMYGHVNNVVYYSYFDTIVNHYLVHHCGLALPGTEAERKSSSEGRKGLMGVVAESGCVFRSSVEYPDIIQAGLSVSKLGSSSVTYRIGIFRKPQQYTPTTRTAPSPTPVWPHEQTAEIPGFGDTVEAASAAGHFVHVFVDPVTRRPGKMEDRMRRGLERLVVVHETDSQHKL</sequence>
<dbReference type="Proteomes" id="UP000070544">
    <property type="component" value="Unassembled WGS sequence"/>
</dbReference>
<dbReference type="InterPro" id="IPR029069">
    <property type="entry name" value="HotDog_dom_sf"/>
</dbReference>
<dbReference type="InterPro" id="IPR050563">
    <property type="entry name" value="4-hydroxybenzoyl-CoA_TE"/>
</dbReference>
<evidence type="ECO:0000259" key="3">
    <source>
        <dbReference type="Pfam" id="PF03061"/>
    </source>
</evidence>
<dbReference type="Gene3D" id="3.10.129.10">
    <property type="entry name" value="Hotdog Thioesterase"/>
    <property type="match status" value="1"/>
</dbReference>
<comment type="similarity">
    <text evidence="1">Belongs to the 4-hydroxybenzoyl-CoA thioesterase family.</text>
</comment>
<dbReference type="GO" id="GO:0047617">
    <property type="term" value="F:fatty acyl-CoA hydrolase activity"/>
    <property type="evidence" value="ECO:0007669"/>
    <property type="project" value="TreeGrafter"/>
</dbReference>
<evidence type="ECO:0000313" key="4">
    <source>
        <dbReference type="EMBL" id="KXS10330.1"/>
    </source>
</evidence>
<evidence type="ECO:0000256" key="1">
    <source>
        <dbReference type="ARBA" id="ARBA00005953"/>
    </source>
</evidence>
<proteinExistence type="inferred from homology"/>
<dbReference type="OrthoDB" id="2420454at2759"/>
<accession>A0A139A0N2</accession>
<dbReference type="GO" id="GO:0016853">
    <property type="term" value="F:isomerase activity"/>
    <property type="evidence" value="ECO:0007669"/>
    <property type="project" value="UniProtKB-KW"/>
</dbReference>
<dbReference type="InterPro" id="IPR006683">
    <property type="entry name" value="Thioestr_dom"/>
</dbReference>
<keyword evidence="2" id="KW-0378">Hydrolase</keyword>
<keyword evidence="5" id="KW-1185">Reference proteome</keyword>
<feature type="domain" description="Thioesterase" evidence="3">
    <location>
        <begin position="40"/>
        <end position="132"/>
    </location>
</feature>
<evidence type="ECO:0000256" key="2">
    <source>
        <dbReference type="ARBA" id="ARBA00022801"/>
    </source>
</evidence>
<keyword evidence="4" id="KW-0413">Isomerase</keyword>
<reference evidence="4 5" key="1">
    <citation type="journal article" date="2015" name="Genome Biol. Evol.">
        <title>Phylogenomic analyses indicate that early fungi evolved digesting cell walls of algal ancestors of land plants.</title>
        <authorList>
            <person name="Chang Y."/>
            <person name="Wang S."/>
            <person name="Sekimoto S."/>
            <person name="Aerts A.L."/>
            <person name="Choi C."/>
            <person name="Clum A."/>
            <person name="LaButti K.M."/>
            <person name="Lindquist E.A."/>
            <person name="Yee Ngan C."/>
            <person name="Ohm R.A."/>
            <person name="Salamov A.A."/>
            <person name="Grigoriev I.V."/>
            <person name="Spatafora J.W."/>
            <person name="Berbee M.L."/>
        </authorList>
    </citation>
    <scope>NUCLEOTIDE SEQUENCE [LARGE SCALE GENOMIC DNA]</scope>
    <source>
        <strain evidence="4 5">JEL478</strain>
    </source>
</reference>
<dbReference type="OMA" id="DNDAYGH"/>
<dbReference type="SUPFAM" id="SSF54637">
    <property type="entry name" value="Thioesterase/thiol ester dehydrase-isomerase"/>
    <property type="match status" value="1"/>
</dbReference>
<dbReference type="PANTHER" id="PTHR31793">
    <property type="entry name" value="4-HYDROXYBENZOYL-COA THIOESTERASE FAMILY MEMBER"/>
    <property type="match status" value="1"/>
</dbReference>